<feature type="region of interest" description="Disordered" evidence="1">
    <location>
        <begin position="133"/>
        <end position="208"/>
    </location>
</feature>
<dbReference type="EMBL" id="JAPZBO010000001">
    <property type="protein sequence ID" value="KAJ5330496.1"/>
    <property type="molecule type" value="Genomic_DNA"/>
</dbReference>
<gene>
    <name evidence="2" type="ORF">N7476_000279</name>
</gene>
<reference evidence="2" key="1">
    <citation type="submission" date="2022-12" db="EMBL/GenBank/DDBJ databases">
        <authorList>
            <person name="Petersen C."/>
        </authorList>
    </citation>
    <scope>NUCLEOTIDE SEQUENCE</scope>
    <source>
        <strain evidence="2">IBT 21472</strain>
    </source>
</reference>
<name>A0A9W9QBA0_9EURO</name>
<evidence type="ECO:0000313" key="3">
    <source>
        <dbReference type="Proteomes" id="UP001147746"/>
    </source>
</evidence>
<dbReference type="Proteomes" id="UP001147746">
    <property type="component" value="Unassembled WGS sequence"/>
</dbReference>
<evidence type="ECO:0008006" key="4">
    <source>
        <dbReference type="Google" id="ProtNLM"/>
    </source>
</evidence>
<feature type="non-terminal residue" evidence="2">
    <location>
        <position position="1"/>
    </location>
</feature>
<sequence>GGGHCRAWPGYTAITSPNVLPSLYTPPVRTAPMPSRSLWDPLVACEIEVGPLGQRSLCCGITENGIPCKNSVKIKDINQGHQKMTDLSRIPFGLAALQASLREIAKNFLCKRWHRDRQADRMGQRWYEAAVRNQAQAHSAAADSPRSPPAPAVPRQTRSAFRRGPSESDRAHRLVDQHSDHHSDHHSDREASPAHFWTGSGPAERVDRPTHPYVTAAMLRANNVPWRVTVAQPAILSLTPSTWAGGQDFILQKVTRSHEVDNIHCLFCLAEDENHVDERVVLRCVRCKGLAHLACTQEWLEKRETGHSTSCCICRTETAFHALYRGPRGPSPEPEESSVEAIADISSNTGTVAPSIDPPQAGVRLAQPAEPRRRHRGSAAPADQDGVRRSARLAQIINHAP</sequence>
<reference evidence="2" key="2">
    <citation type="journal article" date="2023" name="IMA Fungus">
        <title>Comparative genomic study of the Penicillium genus elucidates a diverse pangenome and 15 lateral gene transfer events.</title>
        <authorList>
            <person name="Petersen C."/>
            <person name="Sorensen T."/>
            <person name="Nielsen M.R."/>
            <person name="Sondergaard T.E."/>
            <person name="Sorensen J.L."/>
            <person name="Fitzpatrick D.A."/>
            <person name="Frisvad J.C."/>
            <person name="Nielsen K.L."/>
        </authorList>
    </citation>
    <scope>NUCLEOTIDE SEQUENCE</scope>
    <source>
        <strain evidence="2">IBT 21472</strain>
    </source>
</reference>
<dbReference type="AlphaFoldDB" id="A0A9W9QBA0"/>
<evidence type="ECO:0000256" key="1">
    <source>
        <dbReference type="SAM" id="MobiDB-lite"/>
    </source>
</evidence>
<proteinExistence type="predicted"/>
<feature type="region of interest" description="Disordered" evidence="1">
    <location>
        <begin position="349"/>
        <end position="401"/>
    </location>
</feature>
<organism evidence="2 3">
    <name type="scientific">Penicillium atrosanguineum</name>
    <dbReference type="NCBI Taxonomy" id="1132637"/>
    <lineage>
        <taxon>Eukaryota</taxon>
        <taxon>Fungi</taxon>
        <taxon>Dikarya</taxon>
        <taxon>Ascomycota</taxon>
        <taxon>Pezizomycotina</taxon>
        <taxon>Eurotiomycetes</taxon>
        <taxon>Eurotiomycetidae</taxon>
        <taxon>Eurotiales</taxon>
        <taxon>Aspergillaceae</taxon>
        <taxon>Penicillium</taxon>
    </lineage>
</organism>
<protein>
    <recommendedName>
        <fullName evidence="4">RING-CH-type domain-containing protein</fullName>
    </recommendedName>
</protein>
<feature type="compositionally biased region" description="Basic and acidic residues" evidence="1">
    <location>
        <begin position="164"/>
        <end position="192"/>
    </location>
</feature>
<evidence type="ECO:0000313" key="2">
    <source>
        <dbReference type="EMBL" id="KAJ5330496.1"/>
    </source>
</evidence>
<keyword evidence="3" id="KW-1185">Reference proteome</keyword>
<comment type="caution">
    <text evidence="2">The sequence shown here is derived from an EMBL/GenBank/DDBJ whole genome shotgun (WGS) entry which is preliminary data.</text>
</comment>
<accession>A0A9W9QBA0</accession>